<dbReference type="GeneID" id="103509726"/>
<dbReference type="Proteomes" id="UP000079169">
    <property type="component" value="Unplaced"/>
</dbReference>
<proteinExistence type="predicted"/>
<dbReference type="AlphaFoldDB" id="A0A1S3D229"/>
<feature type="domain" description="TACO1/YebC-like second and third" evidence="1">
    <location>
        <begin position="12"/>
        <end position="172"/>
    </location>
</feature>
<name>A0A1S3D229_DIACI</name>
<dbReference type="STRING" id="121845.A0A1S3D229"/>
<keyword evidence="2" id="KW-1185">Reference proteome</keyword>
<dbReference type="Pfam" id="PF01709">
    <property type="entry name" value="Transcrip_reg"/>
    <property type="match status" value="1"/>
</dbReference>
<dbReference type="SUPFAM" id="SSF75625">
    <property type="entry name" value="YebC-like"/>
    <property type="match status" value="1"/>
</dbReference>
<dbReference type="PaxDb" id="121845-A0A1S3D229"/>
<gene>
    <name evidence="3" type="primary">LOC103509726</name>
</gene>
<evidence type="ECO:0000313" key="3">
    <source>
        <dbReference type="RefSeq" id="XP_008472574.2"/>
    </source>
</evidence>
<dbReference type="PANTHER" id="PTHR12532:SF0">
    <property type="entry name" value="TRANSLATIONAL ACTIVATOR OF CYTOCHROME C OXIDASE 1"/>
    <property type="match status" value="1"/>
</dbReference>
<dbReference type="PANTHER" id="PTHR12532">
    <property type="entry name" value="TRANSLATIONAL ACTIVATOR OF CYTOCHROME C OXIDASE 1"/>
    <property type="match status" value="1"/>
</dbReference>
<reference evidence="3" key="1">
    <citation type="submission" date="2025-08" db="UniProtKB">
        <authorList>
            <consortium name="RefSeq"/>
        </authorList>
    </citation>
    <scope>IDENTIFICATION</scope>
</reference>
<evidence type="ECO:0000259" key="1">
    <source>
        <dbReference type="Pfam" id="PF01709"/>
    </source>
</evidence>
<dbReference type="Gene3D" id="3.30.70.980">
    <property type="match status" value="2"/>
</dbReference>
<dbReference type="InterPro" id="IPR029072">
    <property type="entry name" value="YebC-like"/>
</dbReference>
<dbReference type="GO" id="GO:0005739">
    <property type="term" value="C:mitochondrion"/>
    <property type="evidence" value="ECO:0007669"/>
    <property type="project" value="TreeGrafter"/>
</dbReference>
<dbReference type="InterPro" id="IPR002876">
    <property type="entry name" value="Transcrip_reg_TACO1-like"/>
</dbReference>
<dbReference type="InterPro" id="IPR048300">
    <property type="entry name" value="TACO1_YebC-like_2nd/3rd_dom"/>
</dbReference>
<accession>A0A1S3D229</accession>
<organism evidence="2 3">
    <name type="scientific">Diaphorina citri</name>
    <name type="common">Asian citrus psyllid</name>
    <dbReference type="NCBI Taxonomy" id="121845"/>
    <lineage>
        <taxon>Eukaryota</taxon>
        <taxon>Metazoa</taxon>
        <taxon>Ecdysozoa</taxon>
        <taxon>Arthropoda</taxon>
        <taxon>Hexapoda</taxon>
        <taxon>Insecta</taxon>
        <taxon>Pterygota</taxon>
        <taxon>Neoptera</taxon>
        <taxon>Paraneoptera</taxon>
        <taxon>Hemiptera</taxon>
        <taxon>Sternorrhyncha</taxon>
        <taxon>Psylloidea</taxon>
        <taxon>Psyllidae</taxon>
        <taxon>Diaphorininae</taxon>
        <taxon>Diaphorina</taxon>
    </lineage>
</organism>
<sequence length="175" mass="19735">MDHNDKTKPQTSVMLEIKGPRNAMILVACLTSNKALTKQSLATFVRRSPVVKWLDSGSALSKFDVKGQIYTKPPPDMENPDDTTLDDGIEVGAEEVNKSEVEENHYEFITAPQDMMAVKTKLEKKKYEVVRAEIEYIPIELAVLDKDDLEKIASLYEKLESNPDVVQIYDNIECA</sequence>
<dbReference type="InterPro" id="IPR026564">
    <property type="entry name" value="Transcrip_reg_TACO1-like_dom3"/>
</dbReference>
<dbReference type="KEGG" id="dci:103509726"/>
<dbReference type="RefSeq" id="XP_008472574.2">
    <property type="nucleotide sequence ID" value="XM_008474352.2"/>
</dbReference>
<protein>
    <submittedName>
        <fullName evidence="3">Uncharacterized protein LOC103509726</fullName>
    </submittedName>
</protein>
<evidence type="ECO:0000313" key="2">
    <source>
        <dbReference type="Proteomes" id="UP000079169"/>
    </source>
</evidence>